<feature type="compositionally biased region" description="Polar residues" evidence="1">
    <location>
        <begin position="441"/>
        <end position="456"/>
    </location>
</feature>
<accession>A0A5J4VHV7</accession>
<feature type="compositionally biased region" description="Polar residues" evidence="1">
    <location>
        <begin position="376"/>
        <end position="413"/>
    </location>
</feature>
<feature type="region of interest" description="Disordered" evidence="1">
    <location>
        <begin position="356"/>
        <end position="413"/>
    </location>
</feature>
<sequence>MTRRTNFTSKRPTSRDSYQTPKYANLVPQNPLQVAAQPQPTFVNAFRQNLEIDPLVPDQTIATPDEVPSNAITAARTLLAGLSGQETSQIDFYAEELSEEQVVEARQRAKAATDLVTRRKPPKHNNPPAQPMLAFDQVLADLETKLLQQYRLLQGTLAQIVKRDWITTLKNNLCTFISIYDTIYKVNMTRALMDTTEQGNLLKTQPSPVIRPGYNNQMLRSLRALPQTEEAHPASVDTLLTRIVGFTGELDQELKMLTAQQVIDMIRSKPEIMPPEWAQDLARKPTPETQLTAFLPQLSQLQQQSLNPYAPPNPFYNQLPQQQMQGLQPPQFPFQYSEQPMQYPMQPVQFPAILPPNPFLPTVNPPQTQMSEHRPSNSQIVREQQDPIQPGQQMEQATTQSIERPRQSTTSVRSAHNMLIPPIPAYPQQQTPRIPLLPYTTEKNQQYRQSQRSISPTHKKADESEDDEFLDAIIPGMTMPHLPPHMSDIESAQRIWQNRGYDLVRDPSVIKYKNSKWHSKLATQKPFTFRDWREFWSDAGFSLQQINIPHYLSKEYKSQSPHEKSRRNESIRIYERERQNAIDNGKGLKRSRIDEALLEAEAKKKQSSSSSSCSSSSSSSSSSSNNQEIQDDWTGKGNKVIP</sequence>
<evidence type="ECO:0000313" key="2">
    <source>
        <dbReference type="EMBL" id="KAA6381956.1"/>
    </source>
</evidence>
<feature type="compositionally biased region" description="Low complexity" evidence="1">
    <location>
        <begin position="607"/>
        <end position="624"/>
    </location>
</feature>
<protein>
    <submittedName>
        <fullName evidence="2">Uncharacterized protein</fullName>
    </submittedName>
</protein>
<evidence type="ECO:0000313" key="3">
    <source>
        <dbReference type="Proteomes" id="UP000324800"/>
    </source>
</evidence>
<name>A0A5J4VHV7_9EUKA</name>
<dbReference type="Proteomes" id="UP000324800">
    <property type="component" value="Unassembled WGS sequence"/>
</dbReference>
<proteinExistence type="predicted"/>
<feature type="compositionally biased region" description="Basic and acidic residues" evidence="1">
    <location>
        <begin position="591"/>
        <end position="604"/>
    </location>
</feature>
<feature type="region of interest" description="Disordered" evidence="1">
    <location>
        <begin position="554"/>
        <end position="642"/>
    </location>
</feature>
<evidence type="ECO:0000256" key="1">
    <source>
        <dbReference type="SAM" id="MobiDB-lite"/>
    </source>
</evidence>
<reference evidence="2 3" key="1">
    <citation type="submission" date="2019-03" db="EMBL/GenBank/DDBJ databases">
        <title>Single cell metagenomics reveals metabolic interactions within the superorganism composed of flagellate Streblomastix strix and complex community of Bacteroidetes bacteria on its surface.</title>
        <authorList>
            <person name="Treitli S.C."/>
            <person name="Kolisko M."/>
            <person name="Husnik F."/>
            <person name="Keeling P."/>
            <person name="Hampl V."/>
        </authorList>
    </citation>
    <scope>NUCLEOTIDE SEQUENCE [LARGE SCALE GENOMIC DNA]</scope>
    <source>
        <strain evidence="2">ST1C</strain>
    </source>
</reference>
<gene>
    <name evidence="2" type="ORF">EZS28_022517</name>
</gene>
<dbReference type="AlphaFoldDB" id="A0A5J4VHV7"/>
<feature type="region of interest" description="Disordered" evidence="1">
    <location>
        <begin position="1"/>
        <end position="21"/>
    </location>
</feature>
<feature type="compositionally biased region" description="Basic and acidic residues" evidence="1">
    <location>
        <begin position="554"/>
        <end position="580"/>
    </location>
</feature>
<comment type="caution">
    <text evidence="2">The sequence shown here is derived from an EMBL/GenBank/DDBJ whole genome shotgun (WGS) entry which is preliminary data.</text>
</comment>
<dbReference type="EMBL" id="SNRW01007040">
    <property type="protein sequence ID" value="KAA6381956.1"/>
    <property type="molecule type" value="Genomic_DNA"/>
</dbReference>
<feature type="region of interest" description="Disordered" evidence="1">
    <location>
        <begin position="441"/>
        <end position="465"/>
    </location>
</feature>
<organism evidence="2 3">
    <name type="scientific">Streblomastix strix</name>
    <dbReference type="NCBI Taxonomy" id="222440"/>
    <lineage>
        <taxon>Eukaryota</taxon>
        <taxon>Metamonada</taxon>
        <taxon>Preaxostyla</taxon>
        <taxon>Oxymonadida</taxon>
        <taxon>Streblomastigidae</taxon>
        <taxon>Streblomastix</taxon>
    </lineage>
</organism>